<accession>A0ABW0Y9J3</accession>
<dbReference type="Proteomes" id="UP001596132">
    <property type="component" value="Unassembled WGS sequence"/>
</dbReference>
<reference evidence="3" key="1">
    <citation type="journal article" date="2019" name="Int. J. Syst. Evol. Microbiol.">
        <title>The Global Catalogue of Microorganisms (GCM) 10K type strain sequencing project: providing services to taxonomists for standard genome sequencing and annotation.</title>
        <authorList>
            <consortium name="The Broad Institute Genomics Platform"/>
            <consortium name="The Broad Institute Genome Sequencing Center for Infectious Disease"/>
            <person name="Wu L."/>
            <person name="Ma J."/>
        </authorList>
    </citation>
    <scope>NUCLEOTIDE SEQUENCE [LARGE SCALE GENOMIC DNA]</scope>
    <source>
        <strain evidence="3">KCTC 15012</strain>
    </source>
</reference>
<gene>
    <name evidence="2" type="ORF">ACFPVW_03955</name>
</gene>
<keyword evidence="3" id="KW-1185">Reference proteome</keyword>
<dbReference type="RefSeq" id="WP_048822929.1">
    <property type="nucleotide sequence ID" value="NZ_CDDF01000005.1"/>
</dbReference>
<comment type="caution">
    <text evidence="2">The sequence shown here is derived from an EMBL/GenBank/DDBJ whole genome shotgun (WGS) entry which is preliminary data.</text>
</comment>
<evidence type="ECO:0000313" key="2">
    <source>
        <dbReference type="EMBL" id="MFC5705243.1"/>
    </source>
</evidence>
<proteinExistence type="predicted"/>
<feature type="region of interest" description="Disordered" evidence="1">
    <location>
        <begin position="187"/>
        <end position="206"/>
    </location>
</feature>
<organism evidence="2 3">
    <name type="scientific">Aeromonas eucrenophila</name>
    <dbReference type="NCBI Taxonomy" id="649"/>
    <lineage>
        <taxon>Bacteria</taxon>
        <taxon>Pseudomonadati</taxon>
        <taxon>Pseudomonadota</taxon>
        <taxon>Gammaproteobacteria</taxon>
        <taxon>Aeromonadales</taxon>
        <taxon>Aeromonadaceae</taxon>
        <taxon>Aeromonas</taxon>
    </lineage>
</organism>
<evidence type="ECO:0000256" key="1">
    <source>
        <dbReference type="SAM" id="MobiDB-lite"/>
    </source>
</evidence>
<protein>
    <submittedName>
        <fullName evidence="2">Replication protein P</fullName>
    </submittedName>
</protein>
<dbReference type="EMBL" id="JBHSPP010000005">
    <property type="protein sequence ID" value="MFC5705243.1"/>
    <property type="molecule type" value="Genomic_DNA"/>
</dbReference>
<dbReference type="Pfam" id="PF06992">
    <property type="entry name" value="Phage_lambda_P"/>
    <property type="match status" value="1"/>
</dbReference>
<sequence>MTMKSLTEVLAKLPSDGSALPPVKPTAPRVTERDTQVVSKLLDQLKLIFPAWKQAFPTPEMQQGVLAVWTKALVEVNCTSHQQLSQGMRVARSKDCPFFPSPGQFIQWCQITPEDLGLPNIEQALREVRCQRYSHPVVKRAAMATNWERKTLSLDAYRPVFEQAYIQFVHRVMAGEDLEAELHKGLPTGANIQRSPEDNQKAGLKGVENLRALFKPKGGK</sequence>
<dbReference type="InterPro" id="IPR009731">
    <property type="entry name" value="P-like"/>
</dbReference>
<evidence type="ECO:0000313" key="3">
    <source>
        <dbReference type="Proteomes" id="UP001596132"/>
    </source>
</evidence>
<name>A0ABW0Y9J3_9GAMM</name>